<dbReference type="Gene3D" id="3.40.50.720">
    <property type="entry name" value="NAD(P)-binding Rossmann-like Domain"/>
    <property type="match status" value="1"/>
</dbReference>
<dbReference type="Pfam" id="PF01370">
    <property type="entry name" value="Epimerase"/>
    <property type="match status" value="1"/>
</dbReference>
<dbReference type="Proteomes" id="UP000224915">
    <property type="component" value="Unassembled WGS sequence"/>
</dbReference>
<dbReference type="PANTHER" id="PTHR48079">
    <property type="entry name" value="PROTEIN YEEZ"/>
    <property type="match status" value="1"/>
</dbReference>
<dbReference type="SUPFAM" id="SSF51735">
    <property type="entry name" value="NAD(P)-binding Rossmann-fold domains"/>
    <property type="match status" value="1"/>
</dbReference>
<evidence type="ECO:0000313" key="3">
    <source>
        <dbReference type="Proteomes" id="UP000224915"/>
    </source>
</evidence>
<accession>A0A2A9D331</accession>
<dbReference type="GO" id="GO:0005737">
    <property type="term" value="C:cytoplasm"/>
    <property type="evidence" value="ECO:0007669"/>
    <property type="project" value="TreeGrafter"/>
</dbReference>
<feature type="domain" description="NAD-dependent epimerase/dehydratase" evidence="1">
    <location>
        <begin position="3"/>
        <end position="239"/>
    </location>
</feature>
<sequence>MRIVVVGATGNIGTALLRALTARSSVTSVDAVSRRGPGRLSLQTRYALRHHELDVATPEGAQALGALTAGADAVVDLAWAHDERPGRAGRTTALNRDISRGVLAAAAGAKQLVALSCATAYAPNYGAEPIDEDWPTTGASDSPLAQDKVAFEGLLDAFASAHPGVALTRLRPATTLQESAGAELVRRHLSALVPRLGLGEDVPVLLWPEGLGLQVAHAEDVAAAIVAAVERRMPGAFNLACDQALDGEQVAEAIGAKRLITIPRSAASVGHTVAWWTRLVRASPQWLDTLAAMPALDTQKSQRMLGVRAQWTSTGTIRAAARGISVRREGWTPALSRHDAEE</sequence>
<dbReference type="GO" id="GO:0004029">
    <property type="term" value="F:aldehyde dehydrogenase (NAD+) activity"/>
    <property type="evidence" value="ECO:0007669"/>
    <property type="project" value="TreeGrafter"/>
</dbReference>
<dbReference type="InterPro" id="IPR001509">
    <property type="entry name" value="Epimerase_deHydtase"/>
</dbReference>
<dbReference type="InterPro" id="IPR051783">
    <property type="entry name" value="NAD(P)-dependent_oxidoreduct"/>
</dbReference>
<protein>
    <submittedName>
        <fullName evidence="2">Nucleoside-diphosphate-sugar epimerase</fullName>
    </submittedName>
</protein>
<proteinExistence type="predicted"/>
<name>A0A2A9D331_9MICO</name>
<evidence type="ECO:0000259" key="1">
    <source>
        <dbReference type="Pfam" id="PF01370"/>
    </source>
</evidence>
<keyword evidence="3" id="KW-1185">Reference proteome</keyword>
<dbReference type="InterPro" id="IPR036291">
    <property type="entry name" value="NAD(P)-bd_dom_sf"/>
</dbReference>
<dbReference type="RefSeq" id="WP_098469270.1">
    <property type="nucleotide sequence ID" value="NZ_PDJD01000001.1"/>
</dbReference>
<dbReference type="AlphaFoldDB" id="A0A2A9D331"/>
<comment type="caution">
    <text evidence="2">The sequence shown here is derived from an EMBL/GenBank/DDBJ whole genome shotgun (WGS) entry which is preliminary data.</text>
</comment>
<gene>
    <name evidence="2" type="ORF">ATL40_1857</name>
</gene>
<dbReference type="OrthoDB" id="3338687at2"/>
<evidence type="ECO:0000313" key="2">
    <source>
        <dbReference type="EMBL" id="PFG20260.1"/>
    </source>
</evidence>
<dbReference type="EMBL" id="PDJD01000001">
    <property type="protein sequence ID" value="PFG20260.1"/>
    <property type="molecule type" value="Genomic_DNA"/>
</dbReference>
<dbReference type="PANTHER" id="PTHR48079:SF6">
    <property type="entry name" value="NAD(P)-BINDING DOMAIN-CONTAINING PROTEIN-RELATED"/>
    <property type="match status" value="1"/>
</dbReference>
<organism evidence="2 3">
    <name type="scientific">Serinibacter salmoneus</name>
    <dbReference type="NCBI Taxonomy" id="556530"/>
    <lineage>
        <taxon>Bacteria</taxon>
        <taxon>Bacillati</taxon>
        <taxon>Actinomycetota</taxon>
        <taxon>Actinomycetes</taxon>
        <taxon>Micrococcales</taxon>
        <taxon>Beutenbergiaceae</taxon>
        <taxon>Serinibacter</taxon>
    </lineage>
</organism>
<reference evidence="2 3" key="1">
    <citation type="submission" date="2017-10" db="EMBL/GenBank/DDBJ databases">
        <title>Sequencing the genomes of 1000 actinobacteria strains.</title>
        <authorList>
            <person name="Klenk H.-P."/>
        </authorList>
    </citation>
    <scope>NUCLEOTIDE SEQUENCE [LARGE SCALE GENOMIC DNA]</scope>
    <source>
        <strain evidence="2 3">DSM 21801</strain>
    </source>
</reference>